<dbReference type="Proteomes" id="UP001152484">
    <property type="component" value="Unassembled WGS sequence"/>
</dbReference>
<reference evidence="1" key="1">
    <citation type="submission" date="2022-07" db="EMBL/GenBank/DDBJ databases">
        <authorList>
            <person name="Macas J."/>
            <person name="Novak P."/>
            <person name="Neumann P."/>
        </authorList>
    </citation>
    <scope>NUCLEOTIDE SEQUENCE</scope>
</reference>
<accession>A0A9P0ZYC8</accession>
<dbReference type="OrthoDB" id="1305604at2759"/>
<comment type="caution">
    <text evidence="1">The sequence shown here is derived from an EMBL/GenBank/DDBJ whole genome shotgun (WGS) entry which is preliminary data.</text>
</comment>
<name>A0A9P0ZYC8_CUSEU</name>
<feature type="non-terminal residue" evidence="1">
    <location>
        <position position="203"/>
    </location>
</feature>
<dbReference type="AlphaFoldDB" id="A0A9P0ZYC8"/>
<protein>
    <submittedName>
        <fullName evidence="1">Uncharacterized protein</fullName>
    </submittedName>
</protein>
<keyword evidence="2" id="KW-1185">Reference proteome</keyword>
<gene>
    <name evidence="1" type="ORF">CEURO_LOCUS20599</name>
</gene>
<evidence type="ECO:0000313" key="1">
    <source>
        <dbReference type="EMBL" id="CAH9114944.1"/>
    </source>
</evidence>
<sequence>MDSVPVFSLEMWIMIKYDGQWISITLFSSIHVVGLTIPSNCTYDSLYSRVCAAMGENYAGKNIKISYVFAACPPPVNVCDDVSLQFYLQLKSFQKDPMQMPLCVEFVSGEEVGATTGEEAHGINHPSNLEECGDFNEEDNNFSHYVDMDFEFEHISSVEIMRLNSQVDEKIHNMPVFNHSEPTHIALHSIYGSKKKLDFHLKM</sequence>
<dbReference type="EMBL" id="CAMAPE010000065">
    <property type="protein sequence ID" value="CAH9114944.1"/>
    <property type="molecule type" value="Genomic_DNA"/>
</dbReference>
<organism evidence="1 2">
    <name type="scientific">Cuscuta europaea</name>
    <name type="common">European dodder</name>
    <dbReference type="NCBI Taxonomy" id="41803"/>
    <lineage>
        <taxon>Eukaryota</taxon>
        <taxon>Viridiplantae</taxon>
        <taxon>Streptophyta</taxon>
        <taxon>Embryophyta</taxon>
        <taxon>Tracheophyta</taxon>
        <taxon>Spermatophyta</taxon>
        <taxon>Magnoliopsida</taxon>
        <taxon>eudicotyledons</taxon>
        <taxon>Gunneridae</taxon>
        <taxon>Pentapetalae</taxon>
        <taxon>asterids</taxon>
        <taxon>lamiids</taxon>
        <taxon>Solanales</taxon>
        <taxon>Convolvulaceae</taxon>
        <taxon>Cuscuteae</taxon>
        <taxon>Cuscuta</taxon>
        <taxon>Cuscuta subgen. Cuscuta</taxon>
    </lineage>
</organism>
<proteinExistence type="predicted"/>
<evidence type="ECO:0000313" key="2">
    <source>
        <dbReference type="Proteomes" id="UP001152484"/>
    </source>
</evidence>